<comment type="caution">
    <text evidence="2">The sequence shown here is derived from an EMBL/GenBank/DDBJ whole genome shotgun (WGS) entry which is preliminary data.</text>
</comment>
<protein>
    <submittedName>
        <fullName evidence="2">Uncharacterized protein</fullName>
    </submittedName>
</protein>
<proteinExistence type="predicted"/>
<feature type="region of interest" description="Disordered" evidence="1">
    <location>
        <begin position="1"/>
        <end position="41"/>
    </location>
</feature>
<dbReference type="Proteomes" id="UP001454036">
    <property type="component" value="Unassembled WGS sequence"/>
</dbReference>
<feature type="compositionally biased region" description="Basic residues" evidence="1">
    <location>
        <begin position="16"/>
        <end position="31"/>
    </location>
</feature>
<evidence type="ECO:0000256" key="1">
    <source>
        <dbReference type="SAM" id="MobiDB-lite"/>
    </source>
</evidence>
<accession>A0AAV3QWW5</accession>
<sequence length="76" mass="8524">MPPKSKNTSKSSTSKPSKRNPNKQPSKRSKRQFSSDEDERNVLQENVFIAAIDNAPIARGGKRVKLKIHVGNMFTN</sequence>
<feature type="compositionally biased region" description="Low complexity" evidence="1">
    <location>
        <begin position="1"/>
        <end position="15"/>
    </location>
</feature>
<name>A0AAV3QWW5_LITER</name>
<dbReference type="EMBL" id="BAABME010006530">
    <property type="protein sequence ID" value="GAA0168622.1"/>
    <property type="molecule type" value="Genomic_DNA"/>
</dbReference>
<evidence type="ECO:0000313" key="3">
    <source>
        <dbReference type="Proteomes" id="UP001454036"/>
    </source>
</evidence>
<organism evidence="2 3">
    <name type="scientific">Lithospermum erythrorhizon</name>
    <name type="common">Purple gromwell</name>
    <name type="synonym">Lithospermum officinale var. erythrorhizon</name>
    <dbReference type="NCBI Taxonomy" id="34254"/>
    <lineage>
        <taxon>Eukaryota</taxon>
        <taxon>Viridiplantae</taxon>
        <taxon>Streptophyta</taxon>
        <taxon>Embryophyta</taxon>
        <taxon>Tracheophyta</taxon>
        <taxon>Spermatophyta</taxon>
        <taxon>Magnoliopsida</taxon>
        <taxon>eudicotyledons</taxon>
        <taxon>Gunneridae</taxon>
        <taxon>Pentapetalae</taxon>
        <taxon>asterids</taxon>
        <taxon>lamiids</taxon>
        <taxon>Boraginales</taxon>
        <taxon>Boraginaceae</taxon>
        <taxon>Boraginoideae</taxon>
        <taxon>Lithospermeae</taxon>
        <taxon>Lithospermum</taxon>
    </lineage>
</organism>
<reference evidence="2 3" key="1">
    <citation type="submission" date="2024-01" db="EMBL/GenBank/DDBJ databases">
        <title>The complete chloroplast genome sequence of Lithospermum erythrorhizon: insights into the phylogenetic relationship among Boraginaceae species and the maternal lineages of purple gromwells.</title>
        <authorList>
            <person name="Okada T."/>
            <person name="Watanabe K."/>
        </authorList>
    </citation>
    <scope>NUCLEOTIDE SEQUENCE [LARGE SCALE GENOMIC DNA]</scope>
</reference>
<dbReference type="AlphaFoldDB" id="A0AAV3QWW5"/>
<gene>
    <name evidence="2" type="ORF">LIER_23296</name>
</gene>
<evidence type="ECO:0000313" key="2">
    <source>
        <dbReference type="EMBL" id="GAA0168622.1"/>
    </source>
</evidence>
<keyword evidence="3" id="KW-1185">Reference proteome</keyword>